<dbReference type="OrthoDB" id="9795513at2"/>
<reference evidence="2 3" key="1">
    <citation type="submission" date="2018-06" db="EMBL/GenBank/DDBJ databases">
        <title>Genomic Encyclopedia of Archaeal and Bacterial Type Strains, Phase II (KMG-II): from individual species to whole genera.</title>
        <authorList>
            <person name="Goeker M."/>
        </authorList>
    </citation>
    <scope>NUCLEOTIDE SEQUENCE [LARGE SCALE GENOMIC DNA]</scope>
    <source>
        <strain evidence="2 3">T4</strain>
    </source>
</reference>
<protein>
    <submittedName>
        <fullName evidence="2">WxcM-like protein</fullName>
    </submittedName>
</protein>
<dbReference type="Proteomes" id="UP000248917">
    <property type="component" value="Unassembled WGS sequence"/>
</dbReference>
<sequence>MQQVEISGSLELKYPKMIKIPGRDSLSGELHFWEDNTLFPQGILRCFWITGVQEGLTRGNHAHLNESQVLVALAGCAYLEVESIDGKLHSFELRHPSEGVFVPPLNWTQVKCEEGTVVLGLSDREFSEEDYIRDKSDFERLQKNFR</sequence>
<comment type="caution">
    <text evidence="2">The sequence shown here is derived from an EMBL/GenBank/DDBJ whole genome shotgun (WGS) entry which is preliminary data.</text>
</comment>
<evidence type="ECO:0000313" key="2">
    <source>
        <dbReference type="EMBL" id="PZV85465.1"/>
    </source>
</evidence>
<dbReference type="Gene3D" id="2.60.120.10">
    <property type="entry name" value="Jelly Rolls"/>
    <property type="match status" value="1"/>
</dbReference>
<dbReference type="InterPro" id="IPR008894">
    <property type="entry name" value="QdtA_cupin_dom"/>
</dbReference>
<proteinExistence type="predicted"/>
<gene>
    <name evidence="2" type="ORF">CLV31_103257</name>
</gene>
<name>A0A326RTW2_9BACT</name>
<dbReference type="InterPro" id="IPR011051">
    <property type="entry name" value="RmlC_Cupin_sf"/>
</dbReference>
<dbReference type="Pfam" id="PF05523">
    <property type="entry name" value="FdtA"/>
    <property type="match status" value="1"/>
</dbReference>
<accession>A0A326RTW2</accession>
<dbReference type="EMBL" id="QKTX01000003">
    <property type="protein sequence ID" value="PZV85465.1"/>
    <property type="molecule type" value="Genomic_DNA"/>
</dbReference>
<feature type="domain" description="Sugar 3,4-ketoisomerase QdtA cupin" evidence="1">
    <location>
        <begin position="16"/>
        <end position="141"/>
    </location>
</feature>
<evidence type="ECO:0000259" key="1">
    <source>
        <dbReference type="Pfam" id="PF05523"/>
    </source>
</evidence>
<dbReference type="InterPro" id="IPR014710">
    <property type="entry name" value="RmlC-like_jellyroll"/>
</dbReference>
<dbReference type="CDD" id="cd20292">
    <property type="entry name" value="cupin_QdtA-like"/>
    <property type="match status" value="1"/>
</dbReference>
<organism evidence="2 3">
    <name type="scientific">Algoriphagus aquaeductus</name>
    <dbReference type="NCBI Taxonomy" id="475299"/>
    <lineage>
        <taxon>Bacteria</taxon>
        <taxon>Pseudomonadati</taxon>
        <taxon>Bacteroidota</taxon>
        <taxon>Cytophagia</taxon>
        <taxon>Cytophagales</taxon>
        <taxon>Cyclobacteriaceae</taxon>
        <taxon>Algoriphagus</taxon>
    </lineage>
</organism>
<keyword evidence="3" id="KW-1185">Reference proteome</keyword>
<dbReference type="AlphaFoldDB" id="A0A326RTW2"/>
<dbReference type="RefSeq" id="WP_111391916.1">
    <property type="nucleotide sequence ID" value="NZ_JBKBOX010000006.1"/>
</dbReference>
<evidence type="ECO:0000313" key="3">
    <source>
        <dbReference type="Proteomes" id="UP000248917"/>
    </source>
</evidence>
<dbReference type="SUPFAM" id="SSF51182">
    <property type="entry name" value="RmlC-like cupins"/>
    <property type="match status" value="1"/>
</dbReference>